<evidence type="ECO:0000256" key="10">
    <source>
        <dbReference type="SAM" id="Phobius"/>
    </source>
</evidence>
<dbReference type="FunCoup" id="A0A6P7M5P9">
    <property type="interactions" value="898"/>
</dbReference>
<feature type="region of interest" description="Disordered" evidence="9">
    <location>
        <begin position="176"/>
        <end position="213"/>
    </location>
</feature>
<keyword evidence="13" id="KW-1185">Reference proteome</keyword>
<keyword evidence="6 10" id="KW-1133">Transmembrane helix</keyword>
<evidence type="ECO:0000256" key="7">
    <source>
        <dbReference type="ARBA" id="ARBA00023136"/>
    </source>
</evidence>
<proteinExistence type="predicted"/>
<evidence type="ECO:0000256" key="8">
    <source>
        <dbReference type="ARBA" id="ARBA00023180"/>
    </source>
</evidence>
<dbReference type="PROSITE" id="PS52010">
    <property type="entry name" value="COLLECTRIN_LIKE"/>
    <property type="match status" value="1"/>
</dbReference>
<dbReference type="AlphaFoldDB" id="A0A6P7M5P9"/>
<dbReference type="PANTHER" id="PTHR46884">
    <property type="entry name" value="COLLECTRIN"/>
    <property type="match status" value="1"/>
</dbReference>
<feature type="domain" description="Collectrin-like" evidence="12">
    <location>
        <begin position="24"/>
        <end position="213"/>
    </location>
</feature>
<evidence type="ECO:0000256" key="3">
    <source>
        <dbReference type="ARBA" id="ARBA00022553"/>
    </source>
</evidence>
<dbReference type="Proteomes" id="UP000515150">
    <property type="component" value="Chromosome 4"/>
</dbReference>
<evidence type="ECO:0000256" key="2">
    <source>
        <dbReference type="ARBA" id="ARBA00022475"/>
    </source>
</evidence>
<reference evidence="14" key="1">
    <citation type="submission" date="2025-08" db="UniProtKB">
        <authorList>
            <consortium name="RefSeq"/>
        </authorList>
    </citation>
    <scope>IDENTIFICATION</scope>
</reference>
<dbReference type="GO" id="GO:0005886">
    <property type="term" value="C:plasma membrane"/>
    <property type="evidence" value="ECO:0007669"/>
    <property type="project" value="UniProtKB-SubCell"/>
</dbReference>
<dbReference type="Pfam" id="PF16959">
    <property type="entry name" value="Collectrin"/>
    <property type="match status" value="1"/>
</dbReference>
<evidence type="ECO:0000259" key="12">
    <source>
        <dbReference type="PROSITE" id="PS52010"/>
    </source>
</evidence>
<dbReference type="InterPro" id="IPR031588">
    <property type="entry name" value="Collectrin_dom"/>
</dbReference>
<dbReference type="GeneID" id="114853285"/>
<feature type="transmembrane region" description="Helical" evidence="10">
    <location>
        <begin position="147"/>
        <end position="171"/>
    </location>
</feature>
<keyword evidence="2" id="KW-1003">Cell membrane</keyword>
<keyword evidence="4 10" id="KW-0812">Transmembrane</keyword>
<evidence type="ECO:0000256" key="5">
    <source>
        <dbReference type="ARBA" id="ARBA00022729"/>
    </source>
</evidence>
<keyword evidence="5 11" id="KW-0732">Signal</keyword>
<evidence type="ECO:0000256" key="9">
    <source>
        <dbReference type="SAM" id="MobiDB-lite"/>
    </source>
</evidence>
<keyword evidence="3" id="KW-0597">Phosphoprotein</keyword>
<evidence type="ECO:0000313" key="13">
    <source>
        <dbReference type="Proteomes" id="UP000515150"/>
    </source>
</evidence>
<dbReference type="OrthoDB" id="9899436at2759"/>
<keyword evidence="8" id="KW-0325">Glycoprotein</keyword>
<feature type="chain" id="PRO_5027621020" evidence="11">
    <location>
        <begin position="17"/>
        <end position="213"/>
    </location>
</feature>
<dbReference type="RefSeq" id="XP_029002331.1">
    <property type="nucleotide sequence ID" value="XM_029146498.3"/>
</dbReference>
<sequence>MFEKILFLLFLSSALAQELCEPGTSDGYKVRFSIRTALGSDAYAWNEDEKFLFRATLAYAMRKQKSELQFEVSNVIVCGETQRVSFWFVVTSPLNATRLISKVDVESAVRKSRPRINSAFLLTDKTLEFVGISPTLAAPVEPATPPWLIVFGVVMGLVAAGIVALLASSLVQRKRRKKEAHERHTQRHREENGSANEGVYNMSFSDNERVTQM</sequence>
<dbReference type="PANTHER" id="PTHR46884:SF1">
    <property type="entry name" value="COLLECTRIN"/>
    <property type="match status" value="1"/>
</dbReference>
<comment type="subcellular location">
    <subcellularLocation>
        <location evidence="1">Cell membrane</location>
        <topology evidence="1">Single-pass type I membrane protein</topology>
    </subcellularLocation>
</comment>
<name>A0A6P7M5P9_BETSP</name>
<dbReference type="InterPro" id="IPR042944">
    <property type="entry name" value="Collectrin"/>
</dbReference>
<accession>A0A6P7M5P9</accession>
<dbReference type="CTD" id="57393"/>
<protein>
    <submittedName>
        <fullName evidence="14">Collectrin isoform X1</fullName>
    </submittedName>
</protein>
<organism evidence="13 14">
    <name type="scientific">Betta splendens</name>
    <name type="common">Siamese fighting fish</name>
    <dbReference type="NCBI Taxonomy" id="158456"/>
    <lineage>
        <taxon>Eukaryota</taxon>
        <taxon>Metazoa</taxon>
        <taxon>Chordata</taxon>
        <taxon>Craniata</taxon>
        <taxon>Vertebrata</taxon>
        <taxon>Euteleostomi</taxon>
        <taxon>Actinopterygii</taxon>
        <taxon>Neopterygii</taxon>
        <taxon>Teleostei</taxon>
        <taxon>Neoteleostei</taxon>
        <taxon>Acanthomorphata</taxon>
        <taxon>Anabantaria</taxon>
        <taxon>Anabantiformes</taxon>
        <taxon>Anabantoidei</taxon>
        <taxon>Osphronemidae</taxon>
        <taxon>Betta</taxon>
    </lineage>
</organism>
<evidence type="ECO:0000256" key="4">
    <source>
        <dbReference type="ARBA" id="ARBA00022692"/>
    </source>
</evidence>
<dbReference type="KEGG" id="bspl:114853285"/>
<dbReference type="InParanoid" id="A0A6P7M5P9"/>
<feature type="compositionally biased region" description="Basic and acidic residues" evidence="9">
    <location>
        <begin position="179"/>
        <end position="192"/>
    </location>
</feature>
<feature type="signal peptide" evidence="11">
    <location>
        <begin position="1"/>
        <end position="16"/>
    </location>
</feature>
<gene>
    <name evidence="14" type="primary">cltrn</name>
</gene>
<evidence type="ECO:0000256" key="1">
    <source>
        <dbReference type="ARBA" id="ARBA00004251"/>
    </source>
</evidence>
<dbReference type="GO" id="GO:0070062">
    <property type="term" value="C:extracellular exosome"/>
    <property type="evidence" value="ECO:0007669"/>
    <property type="project" value="TreeGrafter"/>
</dbReference>
<dbReference type="GO" id="GO:0051957">
    <property type="term" value="P:positive regulation of amino acid transport"/>
    <property type="evidence" value="ECO:0007669"/>
    <property type="project" value="TreeGrafter"/>
</dbReference>
<evidence type="ECO:0000256" key="11">
    <source>
        <dbReference type="SAM" id="SignalP"/>
    </source>
</evidence>
<evidence type="ECO:0000256" key="6">
    <source>
        <dbReference type="ARBA" id="ARBA00022989"/>
    </source>
</evidence>
<evidence type="ECO:0000313" key="14">
    <source>
        <dbReference type="RefSeq" id="XP_029002331.1"/>
    </source>
</evidence>
<keyword evidence="7 10" id="KW-0472">Membrane</keyword>